<evidence type="ECO:0000313" key="2">
    <source>
        <dbReference type="EMBL" id="KAL2783838.1"/>
    </source>
</evidence>
<dbReference type="EMBL" id="JBFTWV010000209">
    <property type="protein sequence ID" value="KAL2783838.1"/>
    <property type="molecule type" value="Genomic_DNA"/>
</dbReference>
<reference evidence="2 3" key="1">
    <citation type="submission" date="2024-07" db="EMBL/GenBank/DDBJ databases">
        <title>Section-level genome sequencing and comparative genomics of Aspergillus sections Usti and Cavernicolus.</title>
        <authorList>
            <consortium name="Lawrence Berkeley National Laboratory"/>
            <person name="Nybo J.L."/>
            <person name="Vesth T.C."/>
            <person name="Theobald S."/>
            <person name="Frisvad J.C."/>
            <person name="Larsen T.O."/>
            <person name="Kjaerboelling I."/>
            <person name="Rothschild-Mancinelli K."/>
            <person name="Lyhne E.K."/>
            <person name="Kogle M.E."/>
            <person name="Barry K."/>
            <person name="Clum A."/>
            <person name="Na H."/>
            <person name="Ledsgaard L."/>
            <person name="Lin J."/>
            <person name="Lipzen A."/>
            <person name="Kuo A."/>
            <person name="Riley R."/>
            <person name="Mondo S."/>
            <person name="Labutti K."/>
            <person name="Haridas S."/>
            <person name="Pangalinan J."/>
            <person name="Salamov A.A."/>
            <person name="Simmons B.A."/>
            <person name="Magnuson J.K."/>
            <person name="Chen J."/>
            <person name="Drula E."/>
            <person name="Henrissat B."/>
            <person name="Wiebenga A."/>
            <person name="Lubbers R.J."/>
            <person name="Gomes A.C."/>
            <person name="Makela M.R."/>
            <person name="Stajich J."/>
            <person name="Grigoriev I.V."/>
            <person name="Mortensen U.H."/>
            <person name="De Vries R.P."/>
            <person name="Baker S.E."/>
            <person name="Andersen M.R."/>
        </authorList>
    </citation>
    <scope>NUCLEOTIDE SEQUENCE [LARGE SCALE GENOMIC DNA]</scope>
    <source>
        <strain evidence="2 3">CBS 209.92</strain>
    </source>
</reference>
<sequence>MPGPIYPAEQISFPFHPDDLQRKGLPLFDRNSTPRYLYRLVAPQASGTSALSNTAPFAACQSPRELFHFPQKKAASLLLNHLLWQRGAEDGCNLMSWTSSLLFALQYALYRHRKDGDDLRHINLIIIDTSLFPQGTFIQDMEVMKLFEHADTRLQKFVEYRKTEYYFGEYLNQGPLNIQGRCVFASVQQMINLGLFTLQPGLAEEEQWQCWPKRVLDYRQLFSDKKQVATSREDVKTALDIASNCFGGPWTVPGAIMLLSLQPRCRDDNVISEGFKARFSAADIKEAALDKIETHTERLPEVGQFRDLVEFIKRSYGLGEYDTVVAGVEGLSV</sequence>
<comment type="caution">
    <text evidence="2">The sequence shown here is derived from an EMBL/GenBank/DDBJ whole genome shotgun (WGS) entry which is preliminary data.</text>
</comment>
<organism evidence="2 3">
    <name type="scientific">Aspergillus keveii</name>
    <dbReference type="NCBI Taxonomy" id="714993"/>
    <lineage>
        <taxon>Eukaryota</taxon>
        <taxon>Fungi</taxon>
        <taxon>Dikarya</taxon>
        <taxon>Ascomycota</taxon>
        <taxon>Pezizomycotina</taxon>
        <taxon>Eurotiomycetes</taxon>
        <taxon>Eurotiomycetidae</taxon>
        <taxon>Eurotiales</taxon>
        <taxon>Aspergillaceae</taxon>
        <taxon>Aspergillus</taxon>
        <taxon>Aspergillus subgen. Nidulantes</taxon>
    </lineage>
</organism>
<name>A0ABR4FLD0_9EURO</name>
<feature type="domain" description="DUF7587" evidence="1">
    <location>
        <begin position="33"/>
        <end position="149"/>
    </location>
</feature>
<gene>
    <name evidence="2" type="ORF">BJX66DRAFT_112083</name>
</gene>
<evidence type="ECO:0000259" key="1">
    <source>
        <dbReference type="Pfam" id="PF24494"/>
    </source>
</evidence>
<dbReference type="InterPro" id="IPR056009">
    <property type="entry name" value="DUF7587"/>
</dbReference>
<keyword evidence="3" id="KW-1185">Reference proteome</keyword>
<accession>A0ABR4FLD0</accession>
<protein>
    <recommendedName>
        <fullName evidence="1">DUF7587 domain-containing protein</fullName>
    </recommendedName>
</protein>
<dbReference type="Proteomes" id="UP001610563">
    <property type="component" value="Unassembled WGS sequence"/>
</dbReference>
<evidence type="ECO:0000313" key="3">
    <source>
        <dbReference type="Proteomes" id="UP001610563"/>
    </source>
</evidence>
<dbReference type="Pfam" id="PF24494">
    <property type="entry name" value="DUF7587"/>
    <property type="match status" value="1"/>
</dbReference>
<proteinExistence type="predicted"/>